<dbReference type="GO" id="GO:0005886">
    <property type="term" value="C:plasma membrane"/>
    <property type="evidence" value="ECO:0007669"/>
    <property type="project" value="TreeGrafter"/>
</dbReference>
<dbReference type="EMBL" id="AGDV01000001">
    <property type="protein sequence ID" value="EMB36054.1"/>
    <property type="molecule type" value="Genomic_DNA"/>
</dbReference>
<organism evidence="5">
    <name type="scientific">Treponema denticola H-22</name>
    <dbReference type="NCBI Taxonomy" id="999432"/>
    <lineage>
        <taxon>Bacteria</taxon>
        <taxon>Pseudomonadati</taxon>
        <taxon>Spirochaetota</taxon>
        <taxon>Spirochaetia</taxon>
        <taxon>Spirochaetales</taxon>
        <taxon>Treponemataceae</taxon>
        <taxon>Treponema</taxon>
    </lineage>
</organism>
<feature type="transmembrane region" description="Helical" evidence="4">
    <location>
        <begin position="182"/>
        <end position="203"/>
    </location>
</feature>
<sequence length="458" mass="51160">MKQNRWTFGLGTIGRDMVYSLISMYLIFYMTDVIYVPTNVLWSITVIVLAARIFDACNDPIMGLIVDNTKTKYGKFKPWIAFGALTSGIFTILLFTDFGIKGGAYAVFFGIIYLLWGIAFTTNDISYWSMLPSLSVDQKEREKIGSIARICANVGLFFVVAGIVPITTAWGNKTGSLAKGYFFFAIMVTLIMWLGQIITLIGVKEPKITKPQKHTSLKELLSVIVKNDQLLLTAIAMTLFMIGYMTTTGFGLYFFKYAYGDEGMYSVFAIILGLSQISALIIFPILSKFFVRQKIYTASIIMVLAGYILFFFAPTNTMLFIGISGVLLFVGQAFIQLMMLMFLADCVDYGHWKLGKRNDSISFSIQPFINKLSGAIGNGIVSAVVIISGIKEASSAAEVTKEGLLMMKTAMLVFPLFCIVGSYILYRLRYKIDEKTYAHILTELEERGELVKNHGNQF</sequence>
<comment type="caution">
    <text evidence="5">The sequence shown here is derived from an EMBL/GenBank/DDBJ whole genome shotgun (WGS) entry which is preliminary data.</text>
</comment>
<dbReference type="PANTHER" id="PTHR11328">
    <property type="entry name" value="MAJOR FACILITATOR SUPERFAMILY DOMAIN-CONTAINING PROTEIN"/>
    <property type="match status" value="1"/>
</dbReference>
<evidence type="ECO:0000256" key="4">
    <source>
        <dbReference type="SAM" id="Phobius"/>
    </source>
</evidence>
<name>A0A0E2E7S6_TREDN</name>
<feature type="transmembrane region" description="Helical" evidence="4">
    <location>
        <begin position="230"/>
        <end position="255"/>
    </location>
</feature>
<dbReference type="AlphaFoldDB" id="A0A0E2E7S6"/>
<keyword evidence="3" id="KW-0769">Symport</keyword>
<feature type="transmembrane region" description="Helical" evidence="4">
    <location>
        <begin position="368"/>
        <end position="390"/>
    </location>
</feature>
<dbReference type="PANTHER" id="PTHR11328:SF36">
    <property type="entry name" value="MELIBIOSE PERMEASE"/>
    <property type="match status" value="1"/>
</dbReference>
<evidence type="ECO:0000256" key="1">
    <source>
        <dbReference type="ARBA" id="ARBA00009617"/>
    </source>
</evidence>
<dbReference type="SUPFAM" id="SSF103473">
    <property type="entry name" value="MFS general substrate transporter"/>
    <property type="match status" value="1"/>
</dbReference>
<accession>A0A0E2E7S6</accession>
<gene>
    <name evidence="5" type="ORF">HMPREF9726_00246</name>
</gene>
<feature type="transmembrane region" description="Helical" evidence="4">
    <location>
        <begin position="79"/>
        <end position="100"/>
    </location>
</feature>
<reference evidence="5" key="1">
    <citation type="submission" date="2012-01" db="EMBL/GenBank/DDBJ databases">
        <title>The Genome Sequence of Treponema denticola H-22.</title>
        <authorList>
            <consortium name="The Broad Institute Genome Sequencing Platform"/>
            <person name="Earl A."/>
            <person name="Ward D."/>
            <person name="Feldgarden M."/>
            <person name="Gevers D."/>
            <person name="Blanton J.M."/>
            <person name="Fenno C.J."/>
            <person name="Baranova O.V."/>
            <person name="Mathney J."/>
            <person name="Dewhirst F.E."/>
            <person name="Izard J."/>
            <person name="Young S.K."/>
            <person name="Zeng Q."/>
            <person name="Gargeya S."/>
            <person name="Fitzgerald M."/>
            <person name="Haas B."/>
            <person name="Abouelleil A."/>
            <person name="Alvarado L."/>
            <person name="Arachchi H.M."/>
            <person name="Berlin A."/>
            <person name="Chapman S.B."/>
            <person name="Gearin G."/>
            <person name="Goldberg J."/>
            <person name="Griggs A."/>
            <person name="Gujja S."/>
            <person name="Hansen M."/>
            <person name="Heiman D."/>
            <person name="Howarth C."/>
            <person name="Larimer J."/>
            <person name="Lui A."/>
            <person name="MacDonald P.J.P."/>
            <person name="McCowen C."/>
            <person name="Montmayeur A."/>
            <person name="Murphy C."/>
            <person name="Neiman D."/>
            <person name="Pearson M."/>
            <person name="Priest M."/>
            <person name="Roberts A."/>
            <person name="Saif S."/>
            <person name="Shea T."/>
            <person name="Sisk P."/>
            <person name="Stolte C."/>
            <person name="Sykes S."/>
            <person name="Wortman J."/>
            <person name="Nusbaum C."/>
            <person name="Birren B."/>
        </authorList>
    </citation>
    <scope>NUCLEOTIDE SEQUENCE [LARGE SCALE GENOMIC DNA]</scope>
    <source>
        <strain evidence="5">H-22</strain>
    </source>
</reference>
<protein>
    <submittedName>
        <fullName evidence="5">Sugar (Glycoside-Pentoside-Hexuronide) transporter</fullName>
    </submittedName>
</protein>
<keyword evidence="4" id="KW-0812">Transmembrane</keyword>
<feature type="transmembrane region" description="Helical" evidence="4">
    <location>
        <begin position="150"/>
        <end position="170"/>
    </location>
</feature>
<feature type="transmembrane region" description="Helical" evidence="4">
    <location>
        <begin position="34"/>
        <end position="54"/>
    </location>
</feature>
<feature type="transmembrane region" description="Helical" evidence="4">
    <location>
        <begin position="319"/>
        <end position="347"/>
    </location>
</feature>
<evidence type="ECO:0000313" key="5">
    <source>
        <dbReference type="EMBL" id="EMB36054.1"/>
    </source>
</evidence>
<evidence type="ECO:0000256" key="3">
    <source>
        <dbReference type="ARBA" id="ARBA00022847"/>
    </source>
</evidence>
<keyword evidence="4" id="KW-0472">Membrane</keyword>
<dbReference type="Pfam" id="PF13347">
    <property type="entry name" value="MFS_2"/>
    <property type="match status" value="1"/>
</dbReference>
<dbReference type="InterPro" id="IPR036259">
    <property type="entry name" value="MFS_trans_sf"/>
</dbReference>
<keyword evidence="2" id="KW-0813">Transport</keyword>
<dbReference type="GO" id="GO:0015293">
    <property type="term" value="F:symporter activity"/>
    <property type="evidence" value="ECO:0007669"/>
    <property type="project" value="UniProtKB-KW"/>
</dbReference>
<keyword evidence="4" id="KW-1133">Transmembrane helix</keyword>
<feature type="transmembrane region" description="Helical" evidence="4">
    <location>
        <begin position="410"/>
        <end position="426"/>
    </location>
</feature>
<feature type="transmembrane region" description="Helical" evidence="4">
    <location>
        <begin position="106"/>
        <end position="129"/>
    </location>
</feature>
<dbReference type="CDD" id="cd17332">
    <property type="entry name" value="MFS_MelB_like"/>
    <property type="match status" value="1"/>
</dbReference>
<dbReference type="GO" id="GO:0006814">
    <property type="term" value="P:sodium ion transport"/>
    <property type="evidence" value="ECO:0007669"/>
    <property type="project" value="InterPro"/>
</dbReference>
<proteinExistence type="inferred from homology"/>
<comment type="similarity">
    <text evidence="1">Belongs to the sodium:galactoside symporter (TC 2.A.2) family.</text>
</comment>
<dbReference type="PATRIC" id="fig|999432.5.peg.254"/>
<dbReference type="Gene3D" id="1.20.1250.20">
    <property type="entry name" value="MFS general substrate transporter like domains"/>
    <property type="match status" value="1"/>
</dbReference>
<evidence type="ECO:0000256" key="2">
    <source>
        <dbReference type="ARBA" id="ARBA00022448"/>
    </source>
</evidence>
<dbReference type="RefSeq" id="WP_002682842.1">
    <property type="nucleotide sequence ID" value="NZ_CM001795.1"/>
</dbReference>
<dbReference type="Proteomes" id="UP000011705">
    <property type="component" value="Chromosome"/>
</dbReference>
<dbReference type="InterPro" id="IPR039672">
    <property type="entry name" value="MFS_2"/>
</dbReference>
<dbReference type="InterPro" id="IPR001927">
    <property type="entry name" value="Na/Gal_symport"/>
</dbReference>
<dbReference type="GO" id="GO:0008643">
    <property type="term" value="P:carbohydrate transport"/>
    <property type="evidence" value="ECO:0007669"/>
    <property type="project" value="InterPro"/>
</dbReference>
<dbReference type="HOGENOM" id="CLU_027408_0_3_12"/>
<feature type="transmembrane region" description="Helical" evidence="4">
    <location>
        <begin position="267"/>
        <end position="286"/>
    </location>
</feature>
<dbReference type="NCBIfam" id="TIGR00792">
    <property type="entry name" value="gph"/>
    <property type="match status" value="1"/>
</dbReference>
<feature type="transmembrane region" description="Helical" evidence="4">
    <location>
        <begin position="7"/>
        <end position="28"/>
    </location>
</feature>
<feature type="transmembrane region" description="Helical" evidence="4">
    <location>
        <begin position="295"/>
        <end position="313"/>
    </location>
</feature>